<sequence>MSEWPRILVTGADGQVGRAILAEFAGSAEVIPCNRNTLDLSNPDQIRATVREVAPDIIINAGAYTAVDRAESERDLAFAINGNAPGVLAEEAQRASSLLIHYSTDYVFNGSKKGPWGEEDATDPLSVYGASKLAGEEAIRKAGGRYLIFRTSWVYAPEGKNFVLTMLRLGRERDSLNVVDDQFGAPTTAAELARATHAIATGIVTEKFTIANACAGTYHMTCAGSTSWCGFARAIFERAPQLLDGKMPAVNPIAASEYPTPAKRPQNSVLSNEKLQRTFGVHLAPWEAALDEVLAAIASKRRDNEPSHTLQHRPVEN</sequence>
<feature type="domain" description="RmlD-like substrate binding" evidence="7">
    <location>
        <begin position="6"/>
        <end position="297"/>
    </location>
</feature>
<dbReference type="AlphaFoldDB" id="A0AAU7DJP1"/>
<organism evidence="8">
    <name type="scientific">Telmatobacter sp. DSM 110680</name>
    <dbReference type="NCBI Taxonomy" id="3036704"/>
    <lineage>
        <taxon>Bacteria</taxon>
        <taxon>Pseudomonadati</taxon>
        <taxon>Acidobacteriota</taxon>
        <taxon>Terriglobia</taxon>
        <taxon>Terriglobales</taxon>
        <taxon>Acidobacteriaceae</taxon>
        <taxon>Telmatobacter</taxon>
    </lineage>
</organism>
<dbReference type="RefSeq" id="WP_348262212.1">
    <property type="nucleotide sequence ID" value="NZ_CP121196.1"/>
</dbReference>
<proteinExistence type="inferred from homology"/>
<gene>
    <name evidence="8" type="primary">rfbD</name>
    <name evidence="8" type="ORF">P8935_20705</name>
</gene>
<evidence type="ECO:0000256" key="3">
    <source>
        <dbReference type="ARBA" id="ARBA00012929"/>
    </source>
</evidence>
<dbReference type="Gene3D" id="3.90.25.10">
    <property type="entry name" value="UDP-galactose 4-epimerase, domain 1"/>
    <property type="match status" value="1"/>
</dbReference>
<dbReference type="Pfam" id="PF04321">
    <property type="entry name" value="RmlD_sub_bind"/>
    <property type="match status" value="1"/>
</dbReference>
<dbReference type="CDD" id="cd05254">
    <property type="entry name" value="dTDP_HR_like_SDR_e"/>
    <property type="match status" value="1"/>
</dbReference>
<dbReference type="PANTHER" id="PTHR10491">
    <property type="entry name" value="DTDP-4-DEHYDRORHAMNOSE REDUCTASE"/>
    <property type="match status" value="1"/>
</dbReference>
<dbReference type="PANTHER" id="PTHR10491:SF4">
    <property type="entry name" value="METHIONINE ADENOSYLTRANSFERASE 2 SUBUNIT BETA"/>
    <property type="match status" value="1"/>
</dbReference>
<evidence type="ECO:0000259" key="7">
    <source>
        <dbReference type="Pfam" id="PF04321"/>
    </source>
</evidence>
<comment type="catalytic activity">
    <reaction evidence="5">
        <text>dTDP-beta-L-rhamnose + NADP(+) = dTDP-4-dehydro-beta-L-rhamnose + NADPH + H(+)</text>
        <dbReference type="Rhea" id="RHEA:21796"/>
        <dbReference type="ChEBI" id="CHEBI:15378"/>
        <dbReference type="ChEBI" id="CHEBI:57510"/>
        <dbReference type="ChEBI" id="CHEBI:57783"/>
        <dbReference type="ChEBI" id="CHEBI:58349"/>
        <dbReference type="ChEBI" id="CHEBI:62830"/>
        <dbReference type="EC" id="1.1.1.133"/>
    </reaction>
</comment>
<keyword evidence="6" id="KW-0521">NADP</keyword>
<name>A0AAU7DJP1_9BACT</name>
<dbReference type="GO" id="GO:0008831">
    <property type="term" value="F:dTDP-4-dehydrorhamnose reductase activity"/>
    <property type="evidence" value="ECO:0007669"/>
    <property type="project" value="UniProtKB-EC"/>
</dbReference>
<evidence type="ECO:0000256" key="2">
    <source>
        <dbReference type="ARBA" id="ARBA00010944"/>
    </source>
</evidence>
<evidence type="ECO:0000256" key="4">
    <source>
        <dbReference type="ARBA" id="ARBA00017099"/>
    </source>
</evidence>
<comment type="similarity">
    <text evidence="2 6">Belongs to the dTDP-4-dehydrorhamnose reductase family.</text>
</comment>
<accession>A0AAU7DJP1</accession>
<evidence type="ECO:0000256" key="5">
    <source>
        <dbReference type="ARBA" id="ARBA00048200"/>
    </source>
</evidence>
<comment type="function">
    <text evidence="6">Catalyzes the reduction of dTDP-6-deoxy-L-lyxo-4-hexulose to yield dTDP-L-rhamnose.</text>
</comment>
<dbReference type="EC" id="1.1.1.133" evidence="3 6"/>
<keyword evidence="6 8" id="KW-0560">Oxidoreductase</keyword>
<evidence type="ECO:0000313" key="8">
    <source>
        <dbReference type="EMBL" id="XBH16981.1"/>
    </source>
</evidence>
<dbReference type="InterPro" id="IPR036291">
    <property type="entry name" value="NAD(P)-bd_dom_sf"/>
</dbReference>
<dbReference type="NCBIfam" id="TIGR01214">
    <property type="entry name" value="rmlD"/>
    <property type="match status" value="1"/>
</dbReference>
<dbReference type="EMBL" id="CP121196">
    <property type="protein sequence ID" value="XBH16981.1"/>
    <property type="molecule type" value="Genomic_DNA"/>
</dbReference>
<evidence type="ECO:0000256" key="6">
    <source>
        <dbReference type="RuleBase" id="RU364082"/>
    </source>
</evidence>
<comment type="pathway">
    <text evidence="1 6">Carbohydrate biosynthesis; dTDP-L-rhamnose biosynthesis.</text>
</comment>
<dbReference type="InterPro" id="IPR005913">
    <property type="entry name" value="dTDP_dehydrorham_reduct"/>
</dbReference>
<dbReference type="InterPro" id="IPR029903">
    <property type="entry name" value="RmlD-like-bd"/>
</dbReference>
<reference evidence="8" key="1">
    <citation type="submission" date="2023-03" db="EMBL/GenBank/DDBJ databases">
        <title>Edaphobacter sp.</title>
        <authorList>
            <person name="Huber K.J."/>
            <person name="Papendorf J."/>
            <person name="Pilke C."/>
            <person name="Bunk B."/>
            <person name="Sproeer C."/>
            <person name="Pester M."/>
        </authorList>
    </citation>
    <scope>NUCLEOTIDE SEQUENCE</scope>
    <source>
        <strain evidence="8">DSM 110680</strain>
    </source>
</reference>
<dbReference type="Gene3D" id="3.40.50.720">
    <property type="entry name" value="NAD(P)-binding Rossmann-like Domain"/>
    <property type="match status" value="1"/>
</dbReference>
<evidence type="ECO:0000256" key="1">
    <source>
        <dbReference type="ARBA" id="ARBA00004781"/>
    </source>
</evidence>
<dbReference type="SUPFAM" id="SSF51735">
    <property type="entry name" value="NAD(P)-binding Rossmann-fold domains"/>
    <property type="match status" value="1"/>
</dbReference>
<protein>
    <recommendedName>
        <fullName evidence="4 6">dTDP-4-dehydrorhamnose reductase</fullName>
        <ecNumber evidence="3 6">1.1.1.133</ecNumber>
    </recommendedName>
</protein>